<keyword evidence="3" id="KW-1003">Cell membrane</keyword>
<evidence type="ECO:0000256" key="3">
    <source>
        <dbReference type="ARBA" id="ARBA00022475"/>
    </source>
</evidence>
<feature type="transmembrane region" description="Helical" evidence="7">
    <location>
        <begin position="271"/>
        <end position="288"/>
    </location>
</feature>
<protein>
    <recommendedName>
        <fullName evidence="8">Major facilitator superfamily (MFS) profile domain-containing protein</fullName>
    </recommendedName>
</protein>
<feature type="transmembrane region" description="Helical" evidence="7">
    <location>
        <begin position="358"/>
        <end position="374"/>
    </location>
</feature>
<dbReference type="STRING" id="1074467.JP39_03300"/>
<dbReference type="KEGG" id="lhi:JP39_03300"/>
<evidence type="ECO:0000256" key="2">
    <source>
        <dbReference type="ARBA" id="ARBA00022448"/>
    </source>
</evidence>
<evidence type="ECO:0000256" key="7">
    <source>
        <dbReference type="SAM" id="Phobius"/>
    </source>
</evidence>
<evidence type="ECO:0000313" key="10">
    <source>
        <dbReference type="Proteomes" id="UP000061546"/>
    </source>
</evidence>
<dbReference type="OrthoDB" id="3268460at2"/>
<reference evidence="9 10" key="1">
    <citation type="submission" date="2015-08" db="EMBL/GenBank/DDBJ databases">
        <title>Genomic sequence of Lactobacillus heilongjiangensis DSM 28069, isolated from Chinese traditional pickle.</title>
        <authorList>
            <person name="Jiang X."/>
            <person name="Zheng B."/>
            <person name="Cheng H."/>
        </authorList>
    </citation>
    <scope>NUCLEOTIDE SEQUENCE [LARGE SCALE GENOMIC DNA]</scope>
    <source>
        <strain evidence="9 10">DSM 28069</strain>
    </source>
</reference>
<evidence type="ECO:0000256" key="6">
    <source>
        <dbReference type="ARBA" id="ARBA00023136"/>
    </source>
</evidence>
<sequence length="388" mass="42072">MKKVTAQALIIGAFLESVGASFIWPINTIFIHDYLHKSLAVAGTVLFFNSILTFLGNYAGGKLFDKIGGHKTVMISTMIGMLALVGLIFNHGWPAYPILLPILGFGVGSAFTVINSFGAQIDEVDKYKLFNAIYVGTNLGNAIGTALGGYIAGIQMTLVFIANFIFLSLFFLLAVFWYGNRTVVTKQAQKNVGKIKSKLKPGTALIAIFLGTTWVAYAQWSSNISAHLTKLGIPVSKYSLLWTINAIVIVVFLPLINHLAENKDWFKKIQIPLGVVFFIIAFGSLIGATKYLSFAIGMVVLTLGEMLVYPGIPALVSESTPNSEAGRYQSIISMAATFARAIGPLLGGMLIMRSSYDVMYLAAIAVLIVSIFIFKRGRKELARGITAE</sequence>
<feature type="transmembrane region" description="Helical" evidence="7">
    <location>
        <begin position="294"/>
        <end position="316"/>
    </location>
</feature>
<name>A0A0K2LAZ6_9LACO</name>
<keyword evidence="2" id="KW-0813">Transport</keyword>
<dbReference type="InterPro" id="IPR020846">
    <property type="entry name" value="MFS_dom"/>
</dbReference>
<feature type="transmembrane region" description="Helical" evidence="7">
    <location>
        <begin position="72"/>
        <end position="89"/>
    </location>
</feature>
<dbReference type="Pfam" id="PF07690">
    <property type="entry name" value="MFS_1"/>
    <property type="match status" value="1"/>
</dbReference>
<evidence type="ECO:0000256" key="1">
    <source>
        <dbReference type="ARBA" id="ARBA00004651"/>
    </source>
</evidence>
<gene>
    <name evidence="9" type="ORF">JP39_03300</name>
</gene>
<feature type="transmembrane region" description="Helical" evidence="7">
    <location>
        <begin position="95"/>
        <end position="117"/>
    </location>
</feature>
<evidence type="ECO:0000256" key="5">
    <source>
        <dbReference type="ARBA" id="ARBA00022989"/>
    </source>
</evidence>
<proteinExistence type="predicted"/>
<dbReference type="PANTHER" id="PTHR23517:SF10">
    <property type="entry name" value="MAJOR FACILITATOR SUPERFAMILY (MFS) PROFILE DOMAIN-CONTAINING PROTEIN"/>
    <property type="match status" value="1"/>
</dbReference>
<dbReference type="InterPro" id="IPR036259">
    <property type="entry name" value="MFS_trans_sf"/>
</dbReference>
<feature type="transmembrane region" description="Helical" evidence="7">
    <location>
        <begin position="240"/>
        <end position="259"/>
    </location>
</feature>
<dbReference type="InterPro" id="IPR050171">
    <property type="entry name" value="MFS_Transporters"/>
</dbReference>
<keyword evidence="4 7" id="KW-0812">Transmembrane</keyword>
<evidence type="ECO:0000259" key="8">
    <source>
        <dbReference type="PROSITE" id="PS50850"/>
    </source>
</evidence>
<comment type="subcellular location">
    <subcellularLocation>
        <location evidence="1">Cell membrane</location>
        <topology evidence="1">Multi-pass membrane protein</topology>
    </subcellularLocation>
</comment>
<organism evidence="9 10">
    <name type="scientific">Companilactobacillus heilongjiangensis</name>
    <dbReference type="NCBI Taxonomy" id="1074467"/>
    <lineage>
        <taxon>Bacteria</taxon>
        <taxon>Bacillati</taxon>
        <taxon>Bacillota</taxon>
        <taxon>Bacilli</taxon>
        <taxon>Lactobacillales</taxon>
        <taxon>Lactobacillaceae</taxon>
        <taxon>Companilactobacillus</taxon>
    </lineage>
</organism>
<keyword evidence="6 7" id="KW-0472">Membrane</keyword>
<feature type="transmembrane region" description="Helical" evidence="7">
    <location>
        <begin position="158"/>
        <end position="178"/>
    </location>
</feature>
<dbReference type="EMBL" id="CP012559">
    <property type="protein sequence ID" value="ALB28464.1"/>
    <property type="molecule type" value="Genomic_DNA"/>
</dbReference>
<evidence type="ECO:0000313" key="9">
    <source>
        <dbReference type="EMBL" id="ALB28464.1"/>
    </source>
</evidence>
<dbReference type="Proteomes" id="UP000061546">
    <property type="component" value="Chromosome"/>
</dbReference>
<keyword evidence="10" id="KW-1185">Reference proteome</keyword>
<keyword evidence="5 7" id="KW-1133">Transmembrane helix</keyword>
<dbReference type="PANTHER" id="PTHR23517">
    <property type="entry name" value="RESISTANCE PROTEIN MDTM, PUTATIVE-RELATED-RELATED"/>
    <property type="match status" value="1"/>
</dbReference>
<feature type="transmembrane region" description="Helical" evidence="7">
    <location>
        <begin position="328"/>
        <end position="352"/>
    </location>
</feature>
<dbReference type="GO" id="GO:0022857">
    <property type="term" value="F:transmembrane transporter activity"/>
    <property type="evidence" value="ECO:0007669"/>
    <property type="project" value="InterPro"/>
</dbReference>
<dbReference type="GO" id="GO:0005886">
    <property type="term" value="C:plasma membrane"/>
    <property type="evidence" value="ECO:0007669"/>
    <property type="project" value="UniProtKB-SubCell"/>
</dbReference>
<dbReference type="RefSeq" id="WP_041499319.1">
    <property type="nucleotide sequence ID" value="NZ_BJDV01000008.1"/>
</dbReference>
<dbReference type="PROSITE" id="PS50850">
    <property type="entry name" value="MFS"/>
    <property type="match status" value="1"/>
</dbReference>
<feature type="domain" description="Major facilitator superfamily (MFS) profile" evidence="8">
    <location>
        <begin position="141"/>
        <end position="388"/>
    </location>
</feature>
<dbReference type="AlphaFoldDB" id="A0A0K2LAZ6"/>
<dbReference type="SUPFAM" id="SSF103473">
    <property type="entry name" value="MFS general substrate transporter"/>
    <property type="match status" value="1"/>
</dbReference>
<dbReference type="Gene3D" id="1.20.1250.20">
    <property type="entry name" value="MFS general substrate transporter like domains"/>
    <property type="match status" value="2"/>
</dbReference>
<dbReference type="InterPro" id="IPR011701">
    <property type="entry name" value="MFS"/>
</dbReference>
<feature type="transmembrane region" description="Helical" evidence="7">
    <location>
        <begin position="199"/>
        <end position="220"/>
    </location>
</feature>
<accession>A0A0K2LAZ6</accession>
<feature type="transmembrane region" description="Helical" evidence="7">
    <location>
        <begin position="39"/>
        <end position="60"/>
    </location>
</feature>
<feature type="transmembrane region" description="Helical" evidence="7">
    <location>
        <begin position="129"/>
        <end position="152"/>
    </location>
</feature>
<evidence type="ECO:0000256" key="4">
    <source>
        <dbReference type="ARBA" id="ARBA00022692"/>
    </source>
</evidence>